<dbReference type="InterPro" id="IPR017856">
    <property type="entry name" value="Integrase-like_N"/>
</dbReference>
<evidence type="ECO:0000256" key="7">
    <source>
        <dbReference type="ARBA" id="ARBA00022801"/>
    </source>
</evidence>
<dbReference type="InterPro" id="IPR001584">
    <property type="entry name" value="Integrase_cat-core"/>
</dbReference>
<dbReference type="SUPFAM" id="SSF53098">
    <property type="entry name" value="Ribonuclease H-like"/>
    <property type="match status" value="2"/>
</dbReference>
<feature type="non-terminal residue" evidence="15">
    <location>
        <position position="276"/>
    </location>
</feature>
<dbReference type="InterPro" id="IPR003308">
    <property type="entry name" value="Integrase_Zn-bd_dom_N"/>
</dbReference>
<accession>A0A099ZLC5</accession>
<evidence type="ECO:0000256" key="9">
    <source>
        <dbReference type="ARBA" id="ARBA00022918"/>
    </source>
</evidence>
<dbReference type="GO" id="GO:0008270">
    <property type="term" value="F:zinc ion binding"/>
    <property type="evidence" value="ECO:0007669"/>
    <property type="project" value="UniProtKB-KW"/>
</dbReference>
<dbReference type="GO" id="GO:0015074">
    <property type="term" value="P:DNA integration"/>
    <property type="evidence" value="ECO:0007669"/>
    <property type="project" value="InterPro"/>
</dbReference>
<dbReference type="GO" id="GO:0004523">
    <property type="term" value="F:RNA-DNA hybrid ribonuclease activity"/>
    <property type="evidence" value="ECO:0007669"/>
    <property type="project" value="InterPro"/>
</dbReference>
<dbReference type="Pfam" id="PF02022">
    <property type="entry name" value="Integrase_Zn"/>
    <property type="match status" value="1"/>
</dbReference>
<keyword evidence="9" id="KW-0695">RNA-directed DNA polymerase</keyword>
<evidence type="ECO:0000259" key="14">
    <source>
        <dbReference type="PROSITE" id="PS50994"/>
    </source>
</evidence>
<dbReference type="SUPFAM" id="SSF46919">
    <property type="entry name" value="N-terminal Zn binding domain of HIV integrase"/>
    <property type="match status" value="1"/>
</dbReference>
<keyword evidence="11" id="KW-0863">Zinc-finger</keyword>
<keyword evidence="2" id="KW-0808">Transferase</keyword>
<reference evidence="15 16" key="1">
    <citation type="submission" date="2014-06" db="EMBL/GenBank/DDBJ databases">
        <title>Genome evolution of avian class.</title>
        <authorList>
            <person name="Zhang G."/>
            <person name="Li C."/>
        </authorList>
    </citation>
    <scope>NUCLEOTIDE SEQUENCE [LARGE SCALE GENOMIC DNA]</scope>
    <source>
        <strain evidence="15">BGI_N309</strain>
    </source>
</reference>
<evidence type="ECO:0000313" key="16">
    <source>
        <dbReference type="Proteomes" id="UP000053641"/>
    </source>
</evidence>
<name>A0A099ZLC5_TINGU</name>
<dbReference type="GO" id="GO:0035613">
    <property type="term" value="F:RNA stem-loop binding"/>
    <property type="evidence" value="ECO:0007669"/>
    <property type="project" value="TreeGrafter"/>
</dbReference>
<protein>
    <recommendedName>
        <fullName evidence="1">RNA-directed DNA polymerase</fullName>
        <ecNumber evidence="1">2.7.7.49</ecNumber>
    </recommendedName>
</protein>
<evidence type="ECO:0000256" key="4">
    <source>
        <dbReference type="ARBA" id="ARBA00022722"/>
    </source>
</evidence>
<dbReference type="Gene3D" id="3.30.420.10">
    <property type="entry name" value="Ribonuclease H-like superfamily/Ribonuclease H"/>
    <property type="match status" value="2"/>
</dbReference>
<keyword evidence="7" id="KW-0378">Hydrolase</keyword>
<dbReference type="PANTHER" id="PTHR41694:SF4">
    <property type="entry name" value="ENDOGENOUS RETROVIRUS GROUP K MEMBER 10 POL PROTEIN-RELATED"/>
    <property type="match status" value="1"/>
</dbReference>
<evidence type="ECO:0000256" key="3">
    <source>
        <dbReference type="ARBA" id="ARBA00022695"/>
    </source>
</evidence>
<dbReference type="Pfam" id="PF00075">
    <property type="entry name" value="RNase_H"/>
    <property type="match status" value="1"/>
</dbReference>
<dbReference type="STRING" id="94827.A0A099ZLC5"/>
<evidence type="ECO:0000256" key="11">
    <source>
        <dbReference type="PROSITE-ProRule" id="PRU00450"/>
    </source>
</evidence>
<evidence type="ECO:0000259" key="12">
    <source>
        <dbReference type="PROSITE" id="PS50876"/>
    </source>
</evidence>
<dbReference type="PROSITE" id="PS50879">
    <property type="entry name" value="RNASE_H_1"/>
    <property type="match status" value="1"/>
</dbReference>
<feature type="non-terminal residue" evidence="15">
    <location>
        <position position="1"/>
    </location>
</feature>
<organism evidence="15 16">
    <name type="scientific">Tinamus guttatus</name>
    <name type="common">White-throated tinamou</name>
    <dbReference type="NCBI Taxonomy" id="94827"/>
    <lineage>
        <taxon>Eukaryota</taxon>
        <taxon>Metazoa</taxon>
        <taxon>Chordata</taxon>
        <taxon>Craniata</taxon>
        <taxon>Vertebrata</taxon>
        <taxon>Euteleostomi</taxon>
        <taxon>Archelosauria</taxon>
        <taxon>Archosauria</taxon>
        <taxon>Dinosauria</taxon>
        <taxon>Saurischia</taxon>
        <taxon>Theropoda</taxon>
        <taxon>Coelurosauria</taxon>
        <taxon>Aves</taxon>
        <taxon>Palaeognathae</taxon>
        <taxon>Tinamiformes</taxon>
        <taxon>Tinamidae</taxon>
        <taxon>Tinamus</taxon>
    </lineage>
</organism>
<dbReference type="Gene3D" id="1.10.10.200">
    <property type="match status" value="1"/>
</dbReference>
<dbReference type="PROSITE" id="PS50876">
    <property type="entry name" value="ZF_INTEGRASE"/>
    <property type="match status" value="1"/>
</dbReference>
<keyword evidence="6" id="KW-0255">Endonuclease</keyword>
<evidence type="ECO:0000256" key="10">
    <source>
        <dbReference type="ARBA" id="ARBA00023268"/>
    </source>
</evidence>
<dbReference type="GO" id="GO:0003964">
    <property type="term" value="F:RNA-directed DNA polymerase activity"/>
    <property type="evidence" value="ECO:0007669"/>
    <property type="project" value="UniProtKB-KW"/>
</dbReference>
<dbReference type="AlphaFoldDB" id="A0A099ZLC5"/>
<evidence type="ECO:0000259" key="13">
    <source>
        <dbReference type="PROSITE" id="PS50879"/>
    </source>
</evidence>
<gene>
    <name evidence="15" type="ORF">N309_00674</name>
</gene>
<sequence length="276" mass="30580">EGSPQVVELAAVTWAFENFNKELNVVTDSAYIAGMVARTEQACLKEVRNPHLFSLLRRLQRALEERVKPYFITHIRSQATLPGPMAEGNSKADRLLTAAAVLPDIMKQAKLSHQFFHQNACTLKCMFGLTMNQAQDLISACPDCQMQQIPSVVGTNSRGWQSGQLWQMDVTHIPEFGRFKYVHVSVDTFSGAIVATAHCGEGVKDVKRHLLSAFAMLGVPTQIKTDNGPAYSSRALAGFFQRWGVRHVMGIPHKSPTGQAIVEHAHGSLKRMLEKK</sequence>
<evidence type="ECO:0000256" key="1">
    <source>
        <dbReference type="ARBA" id="ARBA00012493"/>
    </source>
</evidence>
<keyword evidence="10" id="KW-0511">Multifunctional enzyme</keyword>
<proteinExistence type="predicted"/>
<keyword evidence="8" id="KW-0862">Zinc</keyword>
<dbReference type="Proteomes" id="UP000053641">
    <property type="component" value="Unassembled WGS sequence"/>
</dbReference>
<keyword evidence="16" id="KW-1185">Reference proteome</keyword>
<dbReference type="EC" id="2.7.7.49" evidence="1"/>
<dbReference type="EMBL" id="KL896255">
    <property type="protein sequence ID" value="KGL83244.1"/>
    <property type="molecule type" value="Genomic_DNA"/>
</dbReference>
<feature type="domain" description="Integrase-type" evidence="12">
    <location>
        <begin position="104"/>
        <end position="145"/>
    </location>
</feature>
<evidence type="ECO:0000256" key="5">
    <source>
        <dbReference type="ARBA" id="ARBA00022723"/>
    </source>
</evidence>
<keyword evidence="4" id="KW-0540">Nuclease</keyword>
<dbReference type="InterPro" id="IPR036397">
    <property type="entry name" value="RNaseH_sf"/>
</dbReference>
<dbReference type="PROSITE" id="PS50994">
    <property type="entry name" value="INTEGRASE"/>
    <property type="match status" value="1"/>
</dbReference>
<dbReference type="InterPro" id="IPR002156">
    <property type="entry name" value="RNaseH_domain"/>
</dbReference>
<keyword evidence="3" id="KW-0548">Nucleotidyltransferase</keyword>
<dbReference type="PANTHER" id="PTHR41694">
    <property type="entry name" value="ENDOGENOUS RETROVIRUS GROUP K MEMBER POL PROTEIN"/>
    <property type="match status" value="1"/>
</dbReference>
<feature type="domain" description="Integrase catalytic" evidence="14">
    <location>
        <begin position="146"/>
        <end position="276"/>
    </location>
</feature>
<evidence type="ECO:0000313" key="15">
    <source>
        <dbReference type="EMBL" id="KGL83244.1"/>
    </source>
</evidence>
<keyword evidence="5" id="KW-0479">Metal-binding</keyword>
<dbReference type="InterPro" id="IPR012337">
    <property type="entry name" value="RNaseH-like_sf"/>
</dbReference>
<evidence type="ECO:0000256" key="6">
    <source>
        <dbReference type="ARBA" id="ARBA00022759"/>
    </source>
</evidence>
<evidence type="ECO:0000256" key="8">
    <source>
        <dbReference type="ARBA" id="ARBA00022833"/>
    </source>
</evidence>
<evidence type="ECO:0000256" key="2">
    <source>
        <dbReference type="ARBA" id="ARBA00022679"/>
    </source>
</evidence>
<dbReference type="Pfam" id="PF00665">
    <property type="entry name" value="rve"/>
    <property type="match status" value="1"/>
</dbReference>
<feature type="domain" description="RNase H type-1" evidence="13">
    <location>
        <begin position="1"/>
        <end position="101"/>
    </location>
</feature>